<sequence>MDTSIAFLLIAAVLFVVIVPTVLKRSAEKDEDAQPARVRTVDVERTQRCAVDASRPQLLRDEAHPARVELPAPAVPVDPTAPRLSLRAPRPALEVVDGFAQEPAQSQHGVRPHAVAPDADAQDLPLELPLAVGAAPMLDLSAPPAPSTTHETSAHDRAAPGAARLTSLSTMDVHLSHSGSSASDPMDATMTSSHRTTPRRVAAAAERMPRDLPADVRARLTQPGPQRTTRTAGGAQAPSRPGQARPQSPSTGTDARRTAPRTPALTVETRRRIRRLRAVLPVSGLAVVGLTLATLVCAGFVVFGSMPWGVPVVTAALGLAGLALVRWLNTEIRALRSGTAAEAPAPQARTRTSAQADRPARTPARTTGPARPAEAARTSARTSAPQRERLTAADLDAEPITADLPIVRETAAAHTPETNPTTEAAPASDERPAGRAAEDLTTAVGPAHDLTDADASAEDQAAEDTTSEDRTTDGRTAEEQATAASASPAPRTRSVFAGSAQQDGLTVAETLARRRSPGEWTPSVLPVPRYVEAEPAAPAEPAPVVADASSYSLTPADKESLAEQFAEELGYRPALADAAAPRTEDGPLGHGRTAIRGSGAPAADGTRGQGTGGRGTAEPAQLGDILARRRA</sequence>
<reference evidence="3" key="1">
    <citation type="journal article" date="2021" name="PeerJ">
        <title>Extensive microbial diversity within the chicken gut microbiome revealed by metagenomics and culture.</title>
        <authorList>
            <person name="Gilroy R."/>
            <person name="Ravi A."/>
            <person name="Getino M."/>
            <person name="Pursley I."/>
            <person name="Horton D.L."/>
            <person name="Alikhan N.F."/>
            <person name="Baker D."/>
            <person name="Gharbi K."/>
            <person name="Hall N."/>
            <person name="Watson M."/>
            <person name="Adriaenssens E.M."/>
            <person name="Foster-Nyarko E."/>
            <person name="Jarju S."/>
            <person name="Secka A."/>
            <person name="Antonio M."/>
            <person name="Oren A."/>
            <person name="Chaudhuri R.R."/>
            <person name="La Ragione R."/>
            <person name="Hildebrand F."/>
            <person name="Pallen M.J."/>
        </authorList>
    </citation>
    <scope>NUCLEOTIDE SEQUENCE</scope>
    <source>
        <strain evidence="3">ChiGjej5B5-7349</strain>
    </source>
</reference>
<dbReference type="EMBL" id="DYUK01000179">
    <property type="protein sequence ID" value="HJG80407.1"/>
    <property type="molecule type" value="Genomic_DNA"/>
</dbReference>
<name>A0A921ME49_9MICO</name>
<evidence type="ECO:0000256" key="2">
    <source>
        <dbReference type="SAM" id="Phobius"/>
    </source>
</evidence>
<feature type="region of interest" description="Disordered" evidence="1">
    <location>
        <begin position="339"/>
        <end position="503"/>
    </location>
</feature>
<comment type="caution">
    <text evidence="3">The sequence shown here is derived from an EMBL/GenBank/DDBJ whole genome shotgun (WGS) entry which is preliminary data.</text>
</comment>
<feature type="compositionally biased region" description="Low complexity" evidence="1">
    <location>
        <begin position="479"/>
        <end position="494"/>
    </location>
</feature>
<evidence type="ECO:0000256" key="1">
    <source>
        <dbReference type="SAM" id="MobiDB-lite"/>
    </source>
</evidence>
<feature type="compositionally biased region" description="Acidic residues" evidence="1">
    <location>
        <begin position="455"/>
        <end position="466"/>
    </location>
</feature>
<feature type="compositionally biased region" description="Basic and acidic residues" evidence="1">
    <location>
        <begin position="428"/>
        <end position="438"/>
    </location>
</feature>
<keyword evidence="2" id="KW-0812">Transmembrane</keyword>
<keyword evidence="2" id="KW-0472">Membrane</keyword>
<evidence type="ECO:0000313" key="3">
    <source>
        <dbReference type="EMBL" id="HJG80407.1"/>
    </source>
</evidence>
<feature type="transmembrane region" description="Helical" evidence="2">
    <location>
        <begin position="278"/>
        <end position="302"/>
    </location>
</feature>
<feature type="compositionally biased region" description="Low complexity" evidence="1">
    <location>
        <begin position="409"/>
        <end position="427"/>
    </location>
</feature>
<keyword evidence="2" id="KW-1133">Transmembrane helix</keyword>
<feature type="compositionally biased region" description="Polar residues" evidence="1">
    <location>
        <begin position="177"/>
        <end position="195"/>
    </location>
</feature>
<feature type="compositionally biased region" description="Basic and acidic residues" evidence="1">
    <location>
        <begin position="207"/>
        <end position="218"/>
    </location>
</feature>
<gene>
    <name evidence="3" type="ORF">K8V08_08345</name>
</gene>
<feature type="region of interest" description="Disordered" evidence="1">
    <location>
        <begin position="579"/>
        <end position="631"/>
    </location>
</feature>
<feature type="compositionally biased region" description="Basic and acidic residues" evidence="1">
    <location>
        <begin position="467"/>
        <end position="478"/>
    </location>
</feature>
<feature type="region of interest" description="Disordered" evidence="1">
    <location>
        <begin position="140"/>
        <end position="160"/>
    </location>
</feature>
<proteinExistence type="predicted"/>
<dbReference type="AlphaFoldDB" id="A0A921ME49"/>
<organism evidence="3 4">
    <name type="scientific">Brevibacterium senegalense</name>
    <dbReference type="NCBI Taxonomy" id="1033736"/>
    <lineage>
        <taxon>Bacteria</taxon>
        <taxon>Bacillati</taxon>
        <taxon>Actinomycetota</taxon>
        <taxon>Actinomycetes</taxon>
        <taxon>Micrococcales</taxon>
        <taxon>Brevibacteriaceae</taxon>
        <taxon>Brevibacterium</taxon>
    </lineage>
</organism>
<accession>A0A921ME49</accession>
<protein>
    <submittedName>
        <fullName evidence="3">Uncharacterized protein</fullName>
    </submittedName>
</protein>
<feature type="region of interest" description="Disordered" evidence="1">
    <location>
        <begin position="173"/>
        <end position="268"/>
    </location>
</feature>
<reference evidence="3" key="2">
    <citation type="submission" date="2021-09" db="EMBL/GenBank/DDBJ databases">
        <authorList>
            <person name="Gilroy R."/>
        </authorList>
    </citation>
    <scope>NUCLEOTIDE SEQUENCE</scope>
    <source>
        <strain evidence="3">ChiGjej5B5-7349</strain>
    </source>
</reference>
<evidence type="ECO:0000313" key="4">
    <source>
        <dbReference type="Proteomes" id="UP000784435"/>
    </source>
</evidence>
<feature type="compositionally biased region" description="Low complexity" evidence="1">
    <location>
        <begin position="369"/>
        <end position="385"/>
    </location>
</feature>
<feature type="transmembrane region" description="Helical" evidence="2">
    <location>
        <begin position="308"/>
        <end position="328"/>
    </location>
</feature>
<dbReference type="Proteomes" id="UP000784435">
    <property type="component" value="Unassembled WGS sequence"/>
</dbReference>
<feature type="transmembrane region" description="Helical" evidence="2">
    <location>
        <begin position="6"/>
        <end position="23"/>
    </location>
</feature>